<dbReference type="Gene3D" id="3.20.20.80">
    <property type="entry name" value="Glycosidases"/>
    <property type="match status" value="1"/>
</dbReference>
<evidence type="ECO:0000313" key="2">
    <source>
        <dbReference type="EMBL" id="KTG08315.1"/>
    </source>
</evidence>
<organism evidence="2 3">
    <name type="scientific">Haloprofundus marisrubri</name>
    <dbReference type="NCBI Taxonomy" id="1514971"/>
    <lineage>
        <taxon>Archaea</taxon>
        <taxon>Methanobacteriati</taxon>
        <taxon>Methanobacteriota</taxon>
        <taxon>Stenosarchaea group</taxon>
        <taxon>Halobacteria</taxon>
        <taxon>Halobacteriales</taxon>
        <taxon>Haloferacaceae</taxon>
        <taxon>Haloprofundus</taxon>
    </lineage>
</organism>
<dbReference type="SUPFAM" id="SSF51445">
    <property type="entry name" value="(Trans)glycosidases"/>
    <property type="match status" value="1"/>
</dbReference>
<comment type="caution">
    <text evidence="2">The sequence shown here is derived from an EMBL/GenBank/DDBJ whole genome shotgun (WGS) entry which is preliminary data.</text>
</comment>
<dbReference type="AlphaFoldDB" id="A0A0W1R4Z0"/>
<sequence length="421" mass="48213">MQRHRCERDQNDCLLPRTVVVSHRTDNRLRVALVHVMSTTTDRTLSPVRGAVYVPARAFNAYQFWEAYDPDETERDFRLAAKLNRDALRLFLSYEYWFDAPEAMERRVDNLFSTAEKEGIRVLPILFESAGEDPTRERCQDQDPHTACAVRSPSHDIINDESRWSGRGDGGASGSDGDGIFSEAKQALGLGGGSQHTEEGRDADDRFGRRPGGPREYVEWFVDRYGDDDALLALEIMNEPGDWGQRLKFARRMLRVADEHRNDLPLTMGCKGLRYNTLYDGPELDVFQFHLNLPPTARKMQERMQKAREFADEHDKPVWLTEWQRTREEPPDKFLPNYASLAETIRDGPVDGDFFWSLMLKPAYLPDQREKGRINGVFHRNGSVYSVSDAQALAGDGSLDIDERQQQPSWLPADLTRAETE</sequence>
<evidence type="ECO:0000256" key="1">
    <source>
        <dbReference type="SAM" id="MobiDB-lite"/>
    </source>
</evidence>
<protein>
    <recommendedName>
        <fullName evidence="4">Glycoside hydrolase family 5 domain-containing protein</fullName>
    </recommendedName>
</protein>
<feature type="region of interest" description="Disordered" evidence="1">
    <location>
        <begin position="133"/>
        <end position="152"/>
    </location>
</feature>
<gene>
    <name evidence="2" type="ORF">AUR64_18940</name>
</gene>
<evidence type="ECO:0008006" key="4">
    <source>
        <dbReference type="Google" id="ProtNLM"/>
    </source>
</evidence>
<feature type="compositionally biased region" description="Gly residues" evidence="1">
    <location>
        <begin position="167"/>
        <end position="177"/>
    </location>
</feature>
<proteinExistence type="predicted"/>
<dbReference type="EMBL" id="LOPU01000031">
    <property type="protein sequence ID" value="KTG08315.1"/>
    <property type="molecule type" value="Genomic_DNA"/>
</dbReference>
<feature type="compositionally biased region" description="Basic and acidic residues" evidence="1">
    <location>
        <begin position="133"/>
        <end position="144"/>
    </location>
</feature>
<dbReference type="STRING" id="1514971.AUR64_18940"/>
<feature type="region of interest" description="Disordered" evidence="1">
    <location>
        <begin position="158"/>
        <end position="211"/>
    </location>
</feature>
<reference evidence="2 3" key="1">
    <citation type="submission" date="2015-12" db="EMBL/GenBank/DDBJ databases">
        <title>Haloprofundus marisrubri gen. nov., sp. nov., an extremely halophilic archaeon isolated from the Discovery deep brine-seawater interface in the Red Sea.</title>
        <authorList>
            <person name="Zhang G."/>
            <person name="Stingl U."/>
            <person name="Rashid M."/>
        </authorList>
    </citation>
    <scope>NUCLEOTIDE SEQUENCE [LARGE SCALE GENOMIC DNA]</scope>
    <source>
        <strain evidence="2 3">SB9</strain>
    </source>
</reference>
<name>A0A0W1R4Z0_9EURY</name>
<dbReference type="Proteomes" id="UP000054387">
    <property type="component" value="Unassembled WGS sequence"/>
</dbReference>
<feature type="compositionally biased region" description="Basic and acidic residues" evidence="1">
    <location>
        <begin position="196"/>
        <end position="208"/>
    </location>
</feature>
<accession>A0A0W1R4Z0</accession>
<dbReference type="InterPro" id="IPR017853">
    <property type="entry name" value="GH"/>
</dbReference>
<keyword evidence="3" id="KW-1185">Reference proteome</keyword>
<feature type="region of interest" description="Disordered" evidence="1">
    <location>
        <begin position="396"/>
        <end position="421"/>
    </location>
</feature>
<evidence type="ECO:0000313" key="3">
    <source>
        <dbReference type="Proteomes" id="UP000054387"/>
    </source>
</evidence>